<dbReference type="InterPro" id="IPR000709">
    <property type="entry name" value="Leu_Ile_Val-bd"/>
</dbReference>
<feature type="domain" description="Leucine-binding protein" evidence="4">
    <location>
        <begin position="22"/>
        <end position="357"/>
    </location>
</feature>
<gene>
    <name evidence="5" type="primary">braC_16</name>
    <name evidence="5" type="ORF">SDC9_49085</name>
</gene>
<dbReference type="AlphaFoldDB" id="A0A644WGF6"/>
<dbReference type="PANTHER" id="PTHR30483">
    <property type="entry name" value="LEUCINE-SPECIFIC-BINDING PROTEIN"/>
    <property type="match status" value="1"/>
</dbReference>
<dbReference type="GO" id="GO:0006865">
    <property type="term" value="P:amino acid transport"/>
    <property type="evidence" value="ECO:0007669"/>
    <property type="project" value="UniProtKB-KW"/>
</dbReference>
<dbReference type="InterPro" id="IPR028081">
    <property type="entry name" value="Leu-bd"/>
</dbReference>
<dbReference type="Pfam" id="PF13458">
    <property type="entry name" value="Peripla_BP_6"/>
    <property type="match status" value="1"/>
</dbReference>
<evidence type="ECO:0000313" key="5">
    <source>
        <dbReference type="EMBL" id="MPM02830.1"/>
    </source>
</evidence>
<dbReference type="PANTHER" id="PTHR30483:SF38">
    <property type="entry name" value="BLR7848 PROTEIN"/>
    <property type="match status" value="1"/>
</dbReference>
<evidence type="ECO:0000259" key="4">
    <source>
        <dbReference type="Pfam" id="PF13458"/>
    </source>
</evidence>
<reference evidence="5" key="1">
    <citation type="submission" date="2019-08" db="EMBL/GenBank/DDBJ databases">
        <authorList>
            <person name="Kucharzyk K."/>
            <person name="Murdoch R.W."/>
            <person name="Higgins S."/>
            <person name="Loffler F."/>
        </authorList>
    </citation>
    <scope>NUCLEOTIDE SEQUENCE</scope>
</reference>
<dbReference type="CDD" id="cd06333">
    <property type="entry name" value="PBP1_ABC_RPA1789-like"/>
    <property type="match status" value="1"/>
</dbReference>
<name>A0A644WGF6_9ZZZZ</name>
<dbReference type="EMBL" id="VSSQ01000901">
    <property type="protein sequence ID" value="MPM02830.1"/>
    <property type="molecule type" value="Genomic_DNA"/>
</dbReference>
<sequence length="378" mass="39369">MKTILATTALLTMGLSSAALAEIRLGASISATGPAAFLGDPEAKTLEMLVEALNAAGGINGEDVKLVMYDDGGDPNKARTFATRLVEDDEVVAIIGGTSTGTSMSILAIAEDAEIPFISLAGAIDIIDPVKPYTFKTPHTDRMACQKIFEDMKTQGYTKIGMISGTDGFGASMQAQCKSVAGDYGVEIVADETYDPKDADMTAQLTKIRNAPGVQAVLNPGFGQGPSIVTRNYKQLDIGLPFYQSHGVASDGFIQLAGAEAAEGVRLPGTALLVADLLPEDDVQKPVVTAYKAAFEAKTGTPVGTFGGYAHDAFLILTDAIARAGSSEPAAIRDAIEATSGLAGTTGVYTFSSTDHLGLDLSAFRMLEIRGGKWALVE</sequence>
<dbReference type="PRINTS" id="PR00337">
    <property type="entry name" value="LEUILEVALBP"/>
</dbReference>
<keyword evidence="3" id="KW-0029">Amino-acid transport</keyword>
<proteinExistence type="predicted"/>
<evidence type="ECO:0000256" key="2">
    <source>
        <dbReference type="ARBA" id="ARBA00022729"/>
    </source>
</evidence>
<keyword evidence="1" id="KW-0813">Transport</keyword>
<keyword evidence="2" id="KW-0732">Signal</keyword>
<evidence type="ECO:0000256" key="3">
    <source>
        <dbReference type="ARBA" id="ARBA00022970"/>
    </source>
</evidence>
<dbReference type="SUPFAM" id="SSF53822">
    <property type="entry name" value="Periplasmic binding protein-like I"/>
    <property type="match status" value="1"/>
</dbReference>
<organism evidence="5">
    <name type="scientific">bioreactor metagenome</name>
    <dbReference type="NCBI Taxonomy" id="1076179"/>
    <lineage>
        <taxon>unclassified sequences</taxon>
        <taxon>metagenomes</taxon>
        <taxon>ecological metagenomes</taxon>
    </lineage>
</organism>
<protein>
    <submittedName>
        <fullName evidence="5">Leucine-, isoleucine-, valine-, threonine-, and alanine-binding protein</fullName>
    </submittedName>
</protein>
<dbReference type="Gene3D" id="3.40.50.2300">
    <property type="match status" value="2"/>
</dbReference>
<dbReference type="InterPro" id="IPR028082">
    <property type="entry name" value="Peripla_BP_I"/>
</dbReference>
<comment type="caution">
    <text evidence="5">The sequence shown here is derived from an EMBL/GenBank/DDBJ whole genome shotgun (WGS) entry which is preliminary data.</text>
</comment>
<dbReference type="InterPro" id="IPR051010">
    <property type="entry name" value="BCAA_transport"/>
</dbReference>
<accession>A0A644WGF6</accession>
<evidence type="ECO:0000256" key="1">
    <source>
        <dbReference type="ARBA" id="ARBA00022448"/>
    </source>
</evidence>